<dbReference type="AlphaFoldDB" id="J3MJH8"/>
<name>J3MJH8_ORYBR</name>
<dbReference type="Gramene" id="OB07G15600.1">
    <property type="protein sequence ID" value="OB07G15600.1"/>
    <property type="gene ID" value="OB07G15600"/>
</dbReference>
<feature type="region of interest" description="Disordered" evidence="1">
    <location>
        <begin position="1"/>
        <end position="25"/>
    </location>
</feature>
<dbReference type="Proteomes" id="UP000006038">
    <property type="component" value="Chromosome 7"/>
</dbReference>
<dbReference type="EnsemblPlants" id="OB07G15600.1">
    <property type="protein sequence ID" value="OB07G15600.1"/>
    <property type="gene ID" value="OB07G15600"/>
</dbReference>
<accession>J3MJH8</accession>
<protein>
    <submittedName>
        <fullName evidence="2">Uncharacterized protein</fullName>
    </submittedName>
</protein>
<evidence type="ECO:0000256" key="1">
    <source>
        <dbReference type="SAM" id="MobiDB-lite"/>
    </source>
</evidence>
<evidence type="ECO:0000313" key="3">
    <source>
        <dbReference type="Proteomes" id="UP000006038"/>
    </source>
</evidence>
<evidence type="ECO:0000313" key="2">
    <source>
        <dbReference type="EnsemblPlants" id="OB07G15600.1"/>
    </source>
</evidence>
<sequence length="78" mass="8291">MTTVASRHIILPSPSNHDEGGGSSSSTVIESITLLSCAKNLEAVVKNFPIFLLTEITSMIKGPKTNITRDDSSGTKML</sequence>
<reference evidence="2" key="1">
    <citation type="journal article" date="2013" name="Nat. Commun.">
        <title>Whole-genome sequencing of Oryza brachyantha reveals mechanisms underlying Oryza genome evolution.</title>
        <authorList>
            <person name="Chen J."/>
            <person name="Huang Q."/>
            <person name="Gao D."/>
            <person name="Wang J."/>
            <person name="Lang Y."/>
            <person name="Liu T."/>
            <person name="Li B."/>
            <person name="Bai Z."/>
            <person name="Luis Goicoechea J."/>
            <person name="Liang C."/>
            <person name="Chen C."/>
            <person name="Zhang W."/>
            <person name="Sun S."/>
            <person name="Liao Y."/>
            <person name="Zhang X."/>
            <person name="Yang L."/>
            <person name="Song C."/>
            <person name="Wang M."/>
            <person name="Shi J."/>
            <person name="Liu G."/>
            <person name="Liu J."/>
            <person name="Zhou H."/>
            <person name="Zhou W."/>
            <person name="Yu Q."/>
            <person name="An N."/>
            <person name="Chen Y."/>
            <person name="Cai Q."/>
            <person name="Wang B."/>
            <person name="Liu B."/>
            <person name="Min J."/>
            <person name="Huang Y."/>
            <person name="Wu H."/>
            <person name="Li Z."/>
            <person name="Zhang Y."/>
            <person name="Yin Y."/>
            <person name="Song W."/>
            <person name="Jiang J."/>
            <person name="Jackson S.A."/>
            <person name="Wing R.A."/>
            <person name="Wang J."/>
            <person name="Chen M."/>
        </authorList>
    </citation>
    <scope>NUCLEOTIDE SEQUENCE [LARGE SCALE GENOMIC DNA]</scope>
    <source>
        <strain evidence="2">cv. IRGC 101232</strain>
    </source>
</reference>
<organism evidence="2">
    <name type="scientific">Oryza brachyantha</name>
    <name type="common">malo sina</name>
    <dbReference type="NCBI Taxonomy" id="4533"/>
    <lineage>
        <taxon>Eukaryota</taxon>
        <taxon>Viridiplantae</taxon>
        <taxon>Streptophyta</taxon>
        <taxon>Embryophyta</taxon>
        <taxon>Tracheophyta</taxon>
        <taxon>Spermatophyta</taxon>
        <taxon>Magnoliopsida</taxon>
        <taxon>Liliopsida</taxon>
        <taxon>Poales</taxon>
        <taxon>Poaceae</taxon>
        <taxon>BOP clade</taxon>
        <taxon>Oryzoideae</taxon>
        <taxon>Oryzeae</taxon>
        <taxon>Oryzinae</taxon>
        <taxon>Oryza</taxon>
    </lineage>
</organism>
<dbReference type="HOGENOM" id="CLU_2625921_0_0_1"/>
<proteinExistence type="predicted"/>
<reference evidence="2" key="2">
    <citation type="submission" date="2013-04" db="UniProtKB">
        <authorList>
            <consortium name="EnsemblPlants"/>
        </authorList>
    </citation>
    <scope>IDENTIFICATION</scope>
</reference>
<keyword evidence="3" id="KW-1185">Reference proteome</keyword>